<evidence type="ECO:0000259" key="1">
    <source>
        <dbReference type="Pfam" id="PF13472"/>
    </source>
</evidence>
<dbReference type="InterPro" id="IPR013830">
    <property type="entry name" value="SGNH_hydro"/>
</dbReference>
<dbReference type="OrthoDB" id="2596050at2"/>
<dbReference type="AlphaFoldDB" id="A0A1I2TEB3"/>
<evidence type="ECO:0000313" key="3">
    <source>
        <dbReference type="Proteomes" id="UP000198897"/>
    </source>
</evidence>
<dbReference type="Gene3D" id="3.40.50.1110">
    <property type="entry name" value="SGNH hydrolase"/>
    <property type="match status" value="1"/>
</dbReference>
<dbReference type="InterPro" id="IPR036514">
    <property type="entry name" value="SGNH_hydro_sf"/>
</dbReference>
<reference evidence="3" key="1">
    <citation type="submission" date="2016-10" db="EMBL/GenBank/DDBJ databases">
        <authorList>
            <person name="Varghese N."/>
            <person name="Submissions S."/>
        </authorList>
    </citation>
    <scope>NUCLEOTIDE SEQUENCE [LARGE SCALE GENOMIC DNA]</scope>
    <source>
        <strain evidence="3">FP5</strain>
    </source>
</reference>
<dbReference type="EMBL" id="FOOG01000068">
    <property type="protein sequence ID" value="SFG63284.1"/>
    <property type="molecule type" value="Genomic_DNA"/>
</dbReference>
<dbReference type="CDD" id="cd00229">
    <property type="entry name" value="SGNH_hydrolase"/>
    <property type="match status" value="1"/>
</dbReference>
<dbReference type="PANTHER" id="PTHR30383">
    <property type="entry name" value="THIOESTERASE 1/PROTEASE 1/LYSOPHOSPHOLIPASE L1"/>
    <property type="match status" value="1"/>
</dbReference>
<feature type="domain" description="SGNH hydrolase-type esterase" evidence="1">
    <location>
        <begin position="31"/>
        <end position="222"/>
    </location>
</feature>
<name>A0A1I2TEB3_9BACI</name>
<dbReference type="PANTHER" id="PTHR30383:SF5">
    <property type="entry name" value="SGNH HYDROLASE-TYPE ESTERASE DOMAIN-CONTAINING PROTEIN"/>
    <property type="match status" value="1"/>
</dbReference>
<accession>A0A1I2TEB3</accession>
<dbReference type="GO" id="GO:0004622">
    <property type="term" value="F:phosphatidylcholine lysophospholipase activity"/>
    <property type="evidence" value="ECO:0007669"/>
    <property type="project" value="TreeGrafter"/>
</dbReference>
<dbReference type="Pfam" id="PF13472">
    <property type="entry name" value="Lipase_GDSL_2"/>
    <property type="match status" value="1"/>
</dbReference>
<keyword evidence="3" id="KW-1185">Reference proteome</keyword>
<protein>
    <submittedName>
        <fullName evidence="2">Lysophospholipase L1</fullName>
    </submittedName>
</protein>
<organism evidence="2 3">
    <name type="scientific">Halobacillus alkaliphilus</name>
    <dbReference type="NCBI Taxonomy" id="396056"/>
    <lineage>
        <taxon>Bacteria</taxon>
        <taxon>Bacillati</taxon>
        <taxon>Bacillota</taxon>
        <taxon>Bacilli</taxon>
        <taxon>Bacillales</taxon>
        <taxon>Bacillaceae</taxon>
        <taxon>Halobacillus</taxon>
    </lineage>
</organism>
<dbReference type="SUPFAM" id="SSF52266">
    <property type="entry name" value="SGNH hydrolase"/>
    <property type="match status" value="1"/>
</dbReference>
<dbReference type="RefSeq" id="WP_089754823.1">
    <property type="nucleotide sequence ID" value="NZ_FOOG01000068.1"/>
</dbReference>
<gene>
    <name evidence="2" type="ORF">SAMN05216353_1682</name>
</gene>
<dbReference type="InterPro" id="IPR051532">
    <property type="entry name" value="Ester_Hydrolysis_Enzymes"/>
</dbReference>
<sequence length="233" mass="26002">MIKRVTVFMFIIFSLLPLSNVYSKQEERVVAIGDSIPFGYNLSRDNHMPPSKAFPYLIGKETGLEVTNLSVPGLTSGELLRAVHSNDMFRQSIQGADYVILYIGGNDLLNLVKKNKGLDGIRIDEAAPVIRDLLYNVYSTIVLIDQLTEGQILVYNIYNPYPSAGDQLNTPLAYINQQYASLIKLLSHFTSVKLLNANSAFKGHPDYIIKGDVHPTEKGQRVLAKLALQEMDK</sequence>
<dbReference type="Proteomes" id="UP000198897">
    <property type="component" value="Unassembled WGS sequence"/>
</dbReference>
<proteinExistence type="predicted"/>
<evidence type="ECO:0000313" key="2">
    <source>
        <dbReference type="EMBL" id="SFG63284.1"/>
    </source>
</evidence>